<dbReference type="RefSeq" id="WP_117586329.1">
    <property type="nucleotide sequence ID" value="NZ_QRVA01000006.1"/>
</dbReference>
<dbReference type="Pfam" id="PF04448">
    <property type="entry name" value="DUF551"/>
    <property type="match status" value="1"/>
</dbReference>
<accession>A0A3E5E936</accession>
<name>A0A3E5E936_9BACT</name>
<evidence type="ECO:0000259" key="1">
    <source>
        <dbReference type="Pfam" id="PF04448"/>
    </source>
</evidence>
<gene>
    <name evidence="2" type="ORF">DWY11_04095</name>
</gene>
<evidence type="ECO:0000313" key="3">
    <source>
        <dbReference type="Proteomes" id="UP000283872"/>
    </source>
</evidence>
<dbReference type="Proteomes" id="UP000283872">
    <property type="component" value="Unassembled WGS sequence"/>
</dbReference>
<dbReference type="AlphaFoldDB" id="A0A3E5E936"/>
<reference evidence="2 3" key="1">
    <citation type="submission" date="2018-08" db="EMBL/GenBank/DDBJ databases">
        <title>A genome reference for cultivated species of the human gut microbiota.</title>
        <authorList>
            <person name="Zou Y."/>
            <person name="Xue W."/>
            <person name="Luo G."/>
        </authorList>
    </citation>
    <scope>NUCLEOTIDE SEQUENCE [LARGE SCALE GENOMIC DNA]</scope>
    <source>
        <strain evidence="2 3">AF24-12</strain>
    </source>
</reference>
<comment type="caution">
    <text evidence="2">The sequence shown here is derived from an EMBL/GenBank/DDBJ whole genome shotgun (WGS) entry which is preliminary data.</text>
</comment>
<organism evidence="2 3">
    <name type="scientific">Segatella copri</name>
    <dbReference type="NCBI Taxonomy" id="165179"/>
    <lineage>
        <taxon>Bacteria</taxon>
        <taxon>Pseudomonadati</taxon>
        <taxon>Bacteroidota</taxon>
        <taxon>Bacteroidia</taxon>
        <taxon>Bacteroidales</taxon>
        <taxon>Prevotellaceae</taxon>
        <taxon>Segatella</taxon>
    </lineage>
</organism>
<dbReference type="InterPro" id="IPR007539">
    <property type="entry name" value="DUF551"/>
</dbReference>
<feature type="domain" description="DUF551" evidence="1">
    <location>
        <begin position="52"/>
        <end position="113"/>
    </location>
</feature>
<dbReference type="EMBL" id="QRVA01000006">
    <property type="protein sequence ID" value="RGS17969.1"/>
    <property type="molecule type" value="Genomic_DNA"/>
</dbReference>
<evidence type="ECO:0000313" key="2">
    <source>
        <dbReference type="EMBL" id="RGS17969.1"/>
    </source>
</evidence>
<proteinExistence type="predicted"/>
<protein>
    <submittedName>
        <fullName evidence="2">DUF551 domain-containing protein</fullName>
    </submittedName>
</protein>
<sequence length="117" mass="13920">MDKKKVKELIEQVLNYCDQCYNHNWQPKSFKEFIKLGNICREVIKEIDKSDWVSVKDGLPPYGEEVFVTSKMAPDNVFKNRRVECTTVPKDDNDFIILWEGRMARITHWKPIKKLED</sequence>